<dbReference type="InterPro" id="IPR002331">
    <property type="entry name" value="Lipase_panc"/>
</dbReference>
<feature type="domain" description="Lipase" evidence="6">
    <location>
        <begin position="23"/>
        <end position="294"/>
    </location>
</feature>
<evidence type="ECO:0000259" key="6">
    <source>
        <dbReference type="Pfam" id="PF00151"/>
    </source>
</evidence>
<keyword evidence="4" id="KW-1015">Disulfide bond</keyword>
<evidence type="ECO:0000256" key="5">
    <source>
        <dbReference type="RuleBase" id="RU004262"/>
    </source>
</evidence>
<dbReference type="InterPro" id="IPR013818">
    <property type="entry name" value="Lipase"/>
</dbReference>
<comment type="similarity">
    <text evidence="2 5">Belongs to the AB hydrolase superfamily. Lipase family.</text>
</comment>
<dbReference type="SUPFAM" id="SSF53474">
    <property type="entry name" value="alpha/beta-Hydrolases"/>
    <property type="match status" value="1"/>
</dbReference>
<dbReference type="RefSeq" id="XP_022105423.1">
    <property type="nucleotide sequence ID" value="XM_022249731.1"/>
</dbReference>
<dbReference type="PANTHER" id="PTHR11610">
    <property type="entry name" value="LIPASE"/>
    <property type="match status" value="1"/>
</dbReference>
<dbReference type="InterPro" id="IPR000734">
    <property type="entry name" value="TAG_lipase"/>
</dbReference>
<dbReference type="CDD" id="cd00707">
    <property type="entry name" value="Pancreat_lipase_like"/>
    <property type="match status" value="1"/>
</dbReference>
<protein>
    <submittedName>
        <fullName evidence="8">Pancreatic lipase-related protein 2-like</fullName>
    </submittedName>
</protein>
<evidence type="ECO:0000256" key="3">
    <source>
        <dbReference type="ARBA" id="ARBA00022525"/>
    </source>
</evidence>
<dbReference type="GeneID" id="110987204"/>
<dbReference type="OrthoDB" id="199913at2759"/>
<dbReference type="OMA" id="NPIVLMG"/>
<gene>
    <name evidence="8" type="primary">LOC110987204</name>
</gene>
<evidence type="ECO:0000256" key="4">
    <source>
        <dbReference type="ARBA" id="ARBA00023157"/>
    </source>
</evidence>
<evidence type="ECO:0000313" key="8">
    <source>
        <dbReference type="RefSeq" id="XP_022105423.1"/>
    </source>
</evidence>
<dbReference type="Gene3D" id="3.40.50.1820">
    <property type="entry name" value="alpha/beta hydrolase"/>
    <property type="match status" value="1"/>
</dbReference>
<dbReference type="InterPro" id="IPR029058">
    <property type="entry name" value="AB_hydrolase_fold"/>
</dbReference>
<dbReference type="GO" id="GO:0004806">
    <property type="term" value="F:triacylglycerol lipase activity"/>
    <property type="evidence" value="ECO:0007669"/>
    <property type="project" value="InterPro"/>
</dbReference>
<dbReference type="GO" id="GO:0016042">
    <property type="term" value="P:lipid catabolic process"/>
    <property type="evidence" value="ECO:0007669"/>
    <property type="project" value="TreeGrafter"/>
</dbReference>
<evidence type="ECO:0000256" key="1">
    <source>
        <dbReference type="ARBA" id="ARBA00004613"/>
    </source>
</evidence>
<keyword evidence="7" id="KW-1185">Reference proteome</keyword>
<evidence type="ECO:0000256" key="2">
    <source>
        <dbReference type="ARBA" id="ARBA00010701"/>
    </source>
</evidence>
<comment type="subcellular location">
    <subcellularLocation>
        <location evidence="1">Secreted</location>
    </subcellularLocation>
</comment>
<sequence>MSLWASYVFNGVGKWAALQEIVDRTDPSSLQYSTFSELRNTVFVIHGFTEKGARSEWMEEMKDALLAAGNLNIFLVDWAAGARNLYTQSVQNTRVVGRVIARFIQFLNTETGTSFDQVHLIGHSLGAHIAGYAGAYQPGIARITGLDPAGPNFENNDPKCRLDPTDAIFVDNIHSDGETLLELGMGLEQPLGHVDFYPNGGKEQPGCPKTVSDKLDDFESELKCSHFRAVYYFTESIPSTECQFTAYPCSGWDKFLTGQCESCGVLGCPVMGYRTVNTLARGKFYLKTASQAPFCEEI</sequence>
<dbReference type="Pfam" id="PF00151">
    <property type="entry name" value="Lipase"/>
    <property type="match status" value="1"/>
</dbReference>
<evidence type="ECO:0000313" key="7">
    <source>
        <dbReference type="Proteomes" id="UP000694845"/>
    </source>
</evidence>
<dbReference type="AlphaFoldDB" id="A0A8B7ZIF0"/>
<dbReference type="PANTHER" id="PTHR11610:SF178">
    <property type="entry name" value="LIPASE MEMBER H-A-LIKE PROTEIN"/>
    <property type="match status" value="1"/>
</dbReference>
<organism evidence="7 8">
    <name type="scientific">Acanthaster planci</name>
    <name type="common">Crown-of-thorns starfish</name>
    <dbReference type="NCBI Taxonomy" id="133434"/>
    <lineage>
        <taxon>Eukaryota</taxon>
        <taxon>Metazoa</taxon>
        <taxon>Echinodermata</taxon>
        <taxon>Eleutherozoa</taxon>
        <taxon>Asterozoa</taxon>
        <taxon>Asteroidea</taxon>
        <taxon>Valvatacea</taxon>
        <taxon>Valvatida</taxon>
        <taxon>Acanthasteridae</taxon>
        <taxon>Acanthaster</taxon>
    </lineage>
</organism>
<proteinExistence type="inferred from homology"/>
<dbReference type="PRINTS" id="PR00821">
    <property type="entry name" value="TAGLIPASE"/>
</dbReference>
<accession>A0A8B7ZIF0</accession>
<reference evidence="8" key="1">
    <citation type="submission" date="2025-08" db="UniProtKB">
        <authorList>
            <consortium name="RefSeq"/>
        </authorList>
    </citation>
    <scope>IDENTIFICATION</scope>
</reference>
<dbReference type="Proteomes" id="UP000694845">
    <property type="component" value="Unplaced"/>
</dbReference>
<dbReference type="KEGG" id="aplc:110987204"/>
<dbReference type="PRINTS" id="PR00823">
    <property type="entry name" value="PANCLIPASE"/>
</dbReference>
<keyword evidence="3" id="KW-0964">Secreted</keyword>
<name>A0A8B7ZIF0_ACAPL</name>
<dbReference type="InterPro" id="IPR033906">
    <property type="entry name" value="Lipase_N"/>
</dbReference>
<dbReference type="GO" id="GO:0005615">
    <property type="term" value="C:extracellular space"/>
    <property type="evidence" value="ECO:0007669"/>
    <property type="project" value="TreeGrafter"/>
</dbReference>